<dbReference type="RefSeq" id="WP_154534925.1">
    <property type="nucleotide sequence ID" value="NZ_VUNG01000034.1"/>
</dbReference>
<dbReference type="Proteomes" id="UP000438914">
    <property type="component" value="Unassembled WGS sequence"/>
</dbReference>
<dbReference type="PROSITE" id="PS50005">
    <property type="entry name" value="TPR"/>
    <property type="match status" value="1"/>
</dbReference>
<organism evidence="2 3">
    <name type="scientific">Hallella mizrahii</name>
    <dbReference type="NCBI Taxonomy" id="2606637"/>
    <lineage>
        <taxon>Bacteria</taxon>
        <taxon>Pseudomonadati</taxon>
        <taxon>Bacteroidota</taxon>
        <taxon>Bacteroidia</taxon>
        <taxon>Bacteroidales</taxon>
        <taxon>Prevotellaceae</taxon>
        <taxon>Hallella</taxon>
    </lineage>
</organism>
<dbReference type="EMBL" id="VUNG01000034">
    <property type="protein sequence ID" value="MST85341.1"/>
    <property type="molecule type" value="Genomic_DNA"/>
</dbReference>
<dbReference type="InterPro" id="IPR019734">
    <property type="entry name" value="TPR_rpt"/>
</dbReference>
<dbReference type="Pfam" id="PF13432">
    <property type="entry name" value="TPR_16"/>
    <property type="match status" value="1"/>
</dbReference>
<name>A0A7K0KHC7_9BACT</name>
<comment type="caution">
    <text evidence="2">The sequence shown here is derived from an EMBL/GenBank/DDBJ whole genome shotgun (WGS) entry which is preliminary data.</text>
</comment>
<dbReference type="PANTHER" id="PTHR12558:SF13">
    <property type="entry name" value="CELL DIVISION CYCLE PROTEIN 27 HOMOLOG"/>
    <property type="match status" value="1"/>
</dbReference>
<protein>
    <submittedName>
        <fullName evidence="2">Tetratricopeptide repeat protein</fullName>
    </submittedName>
</protein>
<evidence type="ECO:0000313" key="3">
    <source>
        <dbReference type="Proteomes" id="UP000438914"/>
    </source>
</evidence>
<dbReference type="PANTHER" id="PTHR12558">
    <property type="entry name" value="CELL DIVISION CYCLE 16,23,27"/>
    <property type="match status" value="1"/>
</dbReference>
<dbReference type="InterPro" id="IPR011990">
    <property type="entry name" value="TPR-like_helical_dom_sf"/>
</dbReference>
<feature type="repeat" description="TPR" evidence="1">
    <location>
        <begin position="235"/>
        <end position="268"/>
    </location>
</feature>
<accession>A0A7K0KHC7</accession>
<sequence>MSDNFYRSKEFKEMLQQYEAVRSKGSFPFMDADDLTDIAEYYFYHGRTQESLETIDKTIDMFPGSLHPLAFRARYAILVNGNAQEAFAYAHQINDKGDLDYFYTIAEILIADGKVTEAEKYLEEKEAEVDEDDLEDYYLDVATLFADYSCIKQTKFWLAKSTDTDSLDYKELQGRIAMEQGDFRRSEHIFNHLIDEDPYANGYWNQLASLQFAQHHLQASIESSDFSLAIDPDDFDAVLNKANGLVQLGNYDEALKYYQRFKKLQPLNEAGDMGIATVYMAQNERKKAIEALTSAEQLCPPQSINHMEILRQKFNLLSSDGKYAEALQCLEKIKNSQGATQSELYVMRGFLFLKQNQVGAAMRYFGQALSSAGVGHDQVTMLVAYAAYECGYIRYAREQYLKIVDHVDKGSWSGGWAFITLCDHELGDRRAFLADLKHTVELDPEAASSFLSTLFPQELSATDYYTYALQHPQMGTMPYEELKD</sequence>
<evidence type="ECO:0000313" key="2">
    <source>
        <dbReference type="EMBL" id="MST85341.1"/>
    </source>
</evidence>
<dbReference type="SUPFAM" id="SSF48452">
    <property type="entry name" value="TPR-like"/>
    <property type="match status" value="3"/>
</dbReference>
<gene>
    <name evidence="2" type="ORF">FYJ73_11800</name>
</gene>
<proteinExistence type="predicted"/>
<reference evidence="2 3" key="1">
    <citation type="submission" date="2019-08" db="EMBL/GenBank/DDBJ databases">
        <title>In-depth cultivation of the pig gut microbiome towards novel bacterial diversity and tailored functional studies.</title>
        <authorList>
            <person name="Wylensek D."/>
            <person name="Hitch T.C.A."/>
            <person name="Clavel T."/>
        </authorList>
    </citation>
    <scope>NUCLEOTIDE SEQUENCE [LARGE SCALE GENOMIC DNA]</scope>
    <source>
        <strain evidence="2 3">LKV-178-WT-2A</strain>
    </source>
</reference>
<dbReference type="SMART" id="SM00028">
    <property type="entry name" value="TPR"/>
    <property type="match status" value="6"/>
</dbReference>
<keyword evidence="1" id="KW-0802">TPR repeat</keyword>
<keyword evidence="3" id="KW-1185">Reference proteome</keyword>
<evidence type="ECO:0000256" key="1">
    <source>
        <dbReference type="PROSITE-ProRule" id="PRU00339"/>
    </source>
</evidence>
<dbReference type="AlphaFoldDB" id="A0A7K0KHC7"/>
<dbReference type="Gene3D" id="1.25.40.10">
    <property type="entry name" value="Tetratricopeptide repeat domain"/>
    <property type="match status" value="3"/>
</dbReference>